<evidence type="ECO:0000313" key="1">
    <source>
        <dbReference type="EMBL" id="TFK93744.1"/>
    </source>
</evidence>
<protein>
    <recommendedName>
        <fullName evidence="3">F-box domain-containing protein</fullName>
    </recommendedName>
</protein>
<reference evidence="1 2" key="1">
    <citation type="journal article" date="2019" name="Nat. Ecol. Evol.">
        <title>Megaphylogeny resolves global patterns of mushroom evolution.</title>
        <authorList>
            <person name="Varga T."/>
            <person name="Krizsan K."/>
            <person name="Foldi C."/>
            <person name="Dima B."/>
            <person name="Sanchez-Garcia M."/>
            <person name="Sanchez-Ramirez S."/>
            <person name="Szollosi G.J."/>
            <person name="Szarkandi J.G."/>
            <person name="Papp V."/>
            <person name="Albert L."/>
            <person name="Andreopoulos W."/>
            <person name="Angelini C."/>
            <person name="Antonin V."/>
            <person name="Barry K.W."/>
            <person name="Bougher N.L."/>
            <person name="Buchanan P."/>
            <person name="Buyck B."/>
            <person name="Bense V."/>
            <person name="Catcheside P."/>
            <person name="Chovatia M."/>
            <person name="Cooper J."/>
            <person name="Damon W."/>
            <person name="Desjardin D."/>
            <person name="Finy P."/>
            <person name="Geml J."/>
            <person name="Haridas S."/>
            <person name="Hughes K."/>
            <person name="Justo A."/>
            <person name="Karasinski D."/>
            <person name="Kautmanova I."/>
            <person name="Kiss B."/>
            <person name="Kocsube S."/>
            <person name="Kotiranta H."/>
            <person name="LaButti K.M."/>
            <person name="Lechner B.E."/>
            <person name="Liimatainen K."/>
            <person name="Lipzen A."/>
            <person name="Lukacs Z."/>
            <person name="Mihaltcheva S."/>
            <person name="Morgado L.N."/>
            <person name="Niskanen T."/>
            <person name="Noordeloos M.E."/>
            <person name="Ohm R.A."/>
            <person name="Ortiz-Santana B."/>
            <person name="Ovrebo C."/>
            <person name="Racz N."/>
            <person name="Riley R."/>
            <person name="Savchenko A."/>
            <person name="Shiryaev A."/>
            <person name="Soop K."/>
            <person name="Spirin V."/>
            <person name="Szebenyi C."/>
            <person name="Tomsovsky M."/>
            <person name="Tulloss R.E."/>
            <person name="Uehling J."/>
            <person name="Grigoriev I.V."/>
            <person name="Vagvolgyi C."/>
            <person name="Papp T."/>
            <person name="Martin F.M."/>
            <person name="Miettinen O."/>
            <person name="Hibbett D.S."/>
            <person name="Nagy L.G."/>
        </authorList>
    </citation>
    <scope>NUCLEOTIDE SEQUENCE [LARGE SCALE GENOMIC DNA]</scope>
    <source>
        <strain evidence="1 2">HHB13444</strain>
    </source>
</reference>
<dbReference type="SUPFAM" id="SSF81383">
    <property type="entry name" value="F-box domain"/>
    <property type="match status" value="1"/>
</dbReference>
<dbReference type="AlphaFoldDB" id="A0A5C3PV75"/>
<dbReference type="EMBL" id="ML210977">
    <property type="protein sequence ID" value="TFK93744.1"/>
    <property type="molecule type" value="Genomic_DNA"/>
</dbReference>
<keyword evidence="2" id="KW-1185">Reference proteome</keyword>
<name>A0A5C3PV75_9APHY</name>
<accession>A0A5C3PV75</accession>
<evidence type="ECO:0008006" key="3">
    <source>
        <dbReference type="Google" id="ProtNLM"/>
    </source>
</evidence>
<evidence type="ECO:0000313" key="2">
    <source>
        <dbReference type="Proteomes" id="UP000308197"/>
    </source>
</evidence>
<dbReference type="Proteomes" id="UP000308197">
    <property type="component" value="Unassembled WGS sequence"/>
</dbReference>
<dbReference type="InterPro" id="IPR032675">
    <property type="entry name" value="LRR_dom_sf"/>
</dbReference>
<organism evidence="1 2">
    <name type="scientific">Polyporus arcularius HHB13444</name>
    <dbReference type="NCBI Taxonomy" id="1314778"/>
    <lineage>
        <taxon>Eukaryota</taxon>
        <taxon>Fungi</taxon>
        <taxon>Dikarya</taxon>
        <taxon>Basidiomycota</taxon>
        <taxon>Agaricomycotina</taxon>
        <taxon>Agaricomycetes</taxon>
        <taxon>Polyporales</taxon>
        <taxon>Polyporaceae</taxon>
        <taxon>Polyporus</taxon>
    </lineage>
</organism>
<proteinExistence type="predicted"/>
<sequence length="400" mass="44382">MPSVTIRDLPLELHFSILDQLRGDRAALHVCCITCKLWLPHAQRTLYESAQVNSKNSGAFRWTMTKRPELASNIRELTLYDIAQTLHPPPTLRLSGVQLLRLVAMDMSNPWTTAAFSTSKHSVRLLSLRDCHAEDTESFLAFLSEMPNLKNVDIERGRLKITDNQGIYAVGPLDLESLSVIGGESYDLASLAVVGALLAQPGSYKNLSILKIHLNIGHLFMFDRFLAVAGPNLRELNLGIKSDGPLVPLGMIPQQFPLSLGCCTNLLLFALEFRLVPPSQGTNHLYYVPLLLSTLSALKLRRVMFVAKASRAAQQDLDALDWEGIGQLLAEERFAMYISDVNPGAQVRTMPYSTMHAPLSFSDLPVELGVEILEFLRGDSQALHSCCLTSKLWLQHAQPI</sequence>
<dbReference type="Gene3D" id="3.80.10.10">
    <property type="entry name" value="Ribonuclease Inhibitor"/>
    <property type="match status" value="1"/>
</dbReference>
<gene>
    <name evidence="1" type="ORF">K466DRAFT_658297</name>
</gene>
<dbReference type="InParanoid" id="A0A5C3PV75"/>
<dbReference type="InterPro" id="IPR036047">
    <property type="entry name" value="F-box-like_dom_sf"/>
</dbReference>